<dbReference type="Proteomes" id="UP001528672">
    <property type="component" value="Unassembled WGS sequence"/>
</dbReference>
<dbReference type="InterPro" id="IPR014756">
    <property type="entry name" value="Ig_E-set"/>
</dbReference>
<dbReference type="PRINTS" id="PR00407">
    <property type="entry name" value="EUMOPTERIN"/>
</dbReference>
<comment type="caution">
    <text evidence="7">The sequence shown here is derived from an EMBL/GenBank/DDBJ whole genome shotgun (WGS) entry which is preliminary data.</text>
</comment>
<feature type="domain" description="Oxidoreductase molybdopterin-binding" evidence="5">
    <location>
        <begin position="94"/>
        <end position="256"/>
    </location>
</feature>
<accession>A0ABT5MKH1</accession>
<comment type="cofactor">
    <cofactor evidence="1">
        <name>Mo-molybdopterin</name>
        <dbReference type="ChEBI" id="CHEBI:71302"/>
    </cofactor>
</comment>
<dbReference type="Gene3D" id="2.60.40.650">
    <property type="match status" value="1"/>
</dbReference>
<evidence type="ECO:0000259" key="5">
    <source>
        <dbReference type="Pfam" id="PF00174"/>
    </source>
</evidence>
<dbReference type="Gene3D" id="3.90.420.10">
    <property type="entry name" value="Oxidoreductase, molybdopterin-binding domain"/>
    <property type="match status" value="1"/>
</dbReference>
<keyword evidence="4" id="KW-0560">Oxidoreductase</keyword>
<dbReference type="Pfam" id="PF03404">
    <property type="entry name" value="Mo-co_dimer"/>
    <property type="match status" value="1"/>
</dbReference>
<name>A0ABT5MKH1_9BURK</name>
<evidence type="ECO:0000259" key="6">
    <source>
        <dbReference type="Pfam" id="PF03404"/>
    </source>
</evidence>
<dbReference type="EMBL" id="JAQSIO010000013">
    <property type="protein sequence ID" value="MDD0817073.1"/>
    <property type="molecule type" value="Genomic_DNA"/>
</dbReference>
<dbReference type="InterPro" id="IPR006311">
    <property type="entry name" value="TAT_signal"/>
</dbReference>
<protein>
    <submittedName>
        <fullName evidence="7">Sulfite oxidase</fullName>
    </submittedName>
</protein>
<dbReference type="InterPro" id="IPR036374">
    <property type="entry name" value="OxRdtase_Mopterin-bd_sf"/>
</dbReference>
<proteinExistence type="predicted"/>
<dbReference type="InterPro" id="IPR000572">
    <property type="entry name" value="OxRdtase_Mopterin-bd_dom"/>
</dbReference>
<evidence type="ECO:0000256" key="3">
    <source>
        <dbReference type="ARBA" id="ARBA00022723"/>
    </source>
</evidence>
<evidence type="ECO:0000256" key="2">
    <source>
        <dbReference type="ARBA" id="ARBA00022505"/>
    </source>
</evidence>
<dbReference type="InterPro" id="IPR008335">
    <property type="entry name" value="Mopterin_OxRdtase_euk"/>
</dbReference>
<dbReference type="RefSeq" id="WP_273929450.1">
    <property type="nucleotide sequence ID" value="NZ_JAQSIO010000013.1"/>
</dbReference>
<dbReference type="SUPFAM" id="SSF56524">
    <property type="entry name" value="Oxidoreductase molybdopterin-binding domain"/>
    <property type="match status" value="1"/>
</dbReference>
<evidence type="ECO:0000256" key="1">
    <source>
        <dbReference type="ARBA" id="ARBA00001924"/>
    </source>
</evidence>
<gene>
    <name evidence="7" type="ORF">PSQ39_20740</name>
</gene>
<keyword evidence="2" id="KW-0500">Molybdenum</keyword>
<feature type="domain" description="Moybdenum cofactor oxidoreductase dimerisation" evidence="6">
    <location>
        <begin position="279"/>
        <end position="396"/>
    </location>
</feature>
<evidence type="ECO:0000313" key="8">
    <source>
        <dbReference type="Proteomes" id="UP001528672"/>
    </source>
</evidence>
<keyword evidence="3" id="KW-0479">Metal-binding</keyword>
<evidence type="ECO:0000313" key="7">
    <source>
        <dbReference type="EMBL" id="MDD0817073.1"/>
    </source>
</evidence>
<sequence>MSDSPSTLSRRQWLGRGGAALAAWSLGAWTSPAFAQPRPLPAYAAWKDAPSLIVHSNTTMETRRGAFGTSVITPSNQLYIRNNLPPPEAAILAQRDEWVLELVGVAQARSLRLAELKTLGLETVATVLQCSGNGRAFFPGKPSGTPWTVGAAGCVVWSGVPVRNVVKALGGVQDGMKFLTGTGGEKLPEGIDPKSLVVERSVPLAALDDALLAWEMNGEPLSLAHGGPLRLIVPGYQGVNNIKYIQRLAFTARETDARIMAHGYRLTPPGQQPDPAQPSVWEMGVKSWINSPQPAQEPLAAGPVLIHGVAFGGVRGVQQVEVSVDGGKQWKPAELVGPDLGRFAWRQFAFKTTLASGTHLLVCRATDTAGQVQPQARMDNTGGYNNTSWLDHGVKVQVA</sequence>
<dbReference type="PANTHER" id="PTHR19372">
    <property type="entry name" value="SULFITE REDUCTASE"/>
    <property type="match status" value="1"/>
</dbReference>
<dbReference type="CDD" id="cd02110">
    <property type="entry name" value="SO_family_Moco_dimer"/>
    <property type="match status" value="1"/>
</dbReference>
<keyword evidence="8" id="KW-1185">Reference proteome</keyword>
<dbReference type="Pfam" id="PF00174">
    <property type="entry name" value="Oxidored_molyb"/>
    <property type="match status" value="1"/>
</dbReference>
<evidence type="ECO:0000256" key="4">
    <source>
        <dbReference type="ARBA" id="ARBA00023002"/>
    </source>
</evidence>
<dbReference type="InterPro" id="IPR005066">
    <property type="entry name" value="MoCF_OxRdtse_dimer"/>
</dbReference>
<dbReference type="PROSITE" id="PS51318">
    <property type="entry name" value="TAT"/>
    <property type="match status" value="1"/>
</dbReference>
<dbReference type="SUPFAM" id="SSF81296">
    <property type="entry name" value="E set domains"/>
    <property type="match status" value="1"/>
</dbReference>
<organism evidence="7 8">
    <name type="scientific">Curvibacter microcysteis</name>
    <dbReference type="NCBI Taxonomy" id="3026419"/>
    <lineage>
        <taxon>Bacteria</taxon>
        <taxon>Pseudomonadati</taxon>
        <taxon>Pseudomonadota</taxon>
        <taxon>Betaproteobacteria</taxon>
        <taxon>Burkholderiales</taxon>
        <taxon>Comamonadaceae</taxon>
        <taxon>Curvibacter</taxon>
    </lineage>
</organism>
<dbReference type="PANTHER" id="PTHR19372:SF7">
    <property type="entry name" value="SULFITE OXIDASE, MITOCHONDRIAL"/>
    <property type="match status" value="1"/>
</dbReference>
<reference evidence="7 8" key="1">
    <citation type="submission" date="2023-02" db="EMBL/GenBank/DDBJ databases">
        <title>Bacterial whole genome sequence for Curvibacter sp. HBC28.</title>
        <authorList>
            <person name="Le V."/>
            <person name="Ko S.-R."/>
            <person name="Ahn C.-Y."/>
            <person name="Oh H.-M."/>
        </authorList>
    </citation>
    <scope>NUCLEOTIDE SEQUENCE [LARGE SCALE GENOMIC DNA]</scope>
    <source>
        <strain evidence="7 8">HBC28</strain>
    </source>
</reference>